<feature type="region of interest" description="Disordered" evidence="1">
    <location>
        <begin position="1"/>
        <end position="54"/>
    </location>
</feature>
<sequence>EVDQEDPVHPRRGVLPVLPGSATGGGGRGRPDRLRGVGRRLPGDRHLLHLPRRL</sequence>
<dbReference type="EMBL" id="CADCTS010000106">
    <property type="protein sequence ID" value="CAA9293235.1"/>
    <property type="molecule type" value="Genomic_DNA"/>
</dbReference>
<feature type="non-terminal residue" evidence="2">
    <location>
        <position position="1"/>
    </location>
</feature>
<evidence type="ECO:0000313" key="2">
    <source>
        <dbReference type="EMBL" id="CAA9293235.1"/>
    </source>
</evidence>
<gene>
    <name evidence="2" type="ORF">AVDCRST_MAG48-716</name>
</gene>
<feature type="compositionally biased region" description="Basic and acidic residues" evidence="1">
    <location>
        <begin position="29"/>
        <end position="47"/>
    </location>
</feature>
<feature type="non-terminal residue" evidence="2">
    <location>
        <position position="54"/>
    </location>
</feature>
<organism evidence="2">
    <name type="scientific">uncultured Friedmanniella sp</name>
    <dbReference type="NCBI Taxonomy" id="335381"/>
    <lineage>
        <taxon>Bacteria</taxon>
        <taxon>Bacillati</taxon>
        <taxon>Actinomycetota</taxon>
        <taxon>Actinomycetes</taxon>
        <taxon>Propionibacteriales</taxon>
        <taxon>Nocardioidaceae</taxon>
        <taxon>Friedmanniella</taxon>
        <taxon>environmental samples</taxon>
    </lineage>
</organism>
<reference evidence="2" key="1">
    <citation type="submission" date="2020-02" db="EMBL/GenBank/DDBJ databases">
        <authorList>
            <person name="Meier V. D."/>
        </authorList>
    </citation>
    <scope>NUCLEOTIDE SEQUENCE</scope>
    <source>
        <strain evidence="2">AVDCRST_MAG48</strain>
    </source>
</reference>
<evidence type="ECO:0000256" key="1">
    <source>
        <dbReference type="SAM" id="MobiDB-lite"/>
    </source>
</evidence>
<accession>A0A6J4K1X7</accession>
<dbReference type="AlphaFoldDB" id="A0A6J4K1X7"/>
<protein>
    <submittedName>
        <fullName evidence="2">Uncharacterized protein</fullName>
    </submittedName>
</protein>
<proteinExistence type="predicted"/>
<name>A0A6J4K1X7_9ACTN</name>